<keyword evidence="3" id="KW-1185">Reference proteome</keyword>
<evidence type="ECO:0000259" key="1">
    <source>
        <dbReference type="Pfam" id="PF06985"/>
    </source>
</evidence>
<dbReference type="AlphaFoldDB" id="A0AAN6RL30"/>
<dbReference type="Proteomes" id="UP001280581">
    <property type="component" value="Unassembled WGS sequence"/>
</dbReference>
<dbReference type="Pfam" id="PF06985">
    <property type="entry name" value="HET"/>
    <property type="match status" value="1"/>
</dbReference>
<accession>A0AAN6RL30</accession>
<dbReference type="EMBL" id="WVTA01000001">
    <property type="protein sequence ID" value="KAK3217205.1"/>
    <property type="molecule type" value="Genomic_DNA"/>
</dbReference>
<evidence type="ECO:0000313" key="3">
    <source>
        <dbReference type="Proteomes" id="UP001280581"/>
    </source>
</evidence>
<gene>
    <name evidence="2" type="ORF">GRF29_1g2245942</name>
</gene>
<protein>
    <recommendedName>
        <fullName evidence="1">Heterokaryon incompatibility domain-containing protein</fullName>
    </recommendedName>
</protein>
<name>A0AAN6RL30_9PLEO</name>
<evidence type="ECO:0000313" key="2">
    <source>
        <dbReference type="EMBL" id="KAK3217205.1"/>
    </source>
</evidence>
<dbReference type="PANTHER" id="PTHR33112">
    <property type="entry name" value="DOMAIN PROTEIN, PUTATIVE-RELATED"/>
    <property type="match status" value="1"/>
</dbReference>
<dbReference type="InterPro" id="IPR010730">
    <property type="entry name" value="HET"/>
</dbReference>
<feature type="domain" description="Heterokaryon incompatibility" evidence="1">
    <location>
        <begin position="74"/>
        <end position="225"/>
    </location>
</feature>
<proteinExistence type="predicted"/>
<feature type="non-terminal residue" evidence="2">
    <location>
        <position position="1"/>
    </location>
</feature>
<reference evidence="2 3" key="1">
    <citation type="submission" date="2021-02" db="EMBL/GenBank/DDBJ databases">
        <title>Genome assembly of Pseudopithomyces chartarum.</title>
        <authorList>
            <person name="Jauregui R."/>
            <person name="Singh J."/>
            <person name="Voisey C."/>
        </authorList>
    </citation>
    <scope>NUCLEOTIDE SEQUENCE [LARGE SCALE GENOMIC DNA]</scope>
    <source>
        <strain evidence="2 3">AGR01</strain>
    </source>
</reference>
<dbReference type="PANTHER" id="PTHR33112:SF10">
    <property type="entry name" value="TOL"/>
    <property type="match status" value="1"/>
</dbReference>
<comment type="caution">
    <text evidence="2">The sequence shown here is derived from an EMBL/GenBank/DDBJ whole genome shotgun (WGS) entry which is preliminary data.</text>
</comment>
<organism evidence="2 3">
    <name type="scientific">Pseudopithomyces chartarum</name>
    <dbReference type="NCBI Taxonomy" id="1892770"/>
    <lineage>
        <taxon>Eukaryota</taxon>
        <taxon>Fungi</taxon>
        <taxon>Dikarya</taxon>
        <taxon>Ascomycota</taxon>
        <taxon>Pezizomycotina</taxon>
        <taxon>Dothideomycetes</taxon>
        <taxon>Pleosporomycetidae</taxon>
        <taxon>Pleosporales</taxon>
        <taxon>Massarineae</taxon>
        <taxon>Didymosphaeriaceae</taxon>
        <taxon>Pseudopithomyces</taxon>
    </lineage>
</organism>
<sequence>PARMQSLRPIGNHTNSRQTQKTIHEWIDDCDKNHVNCAGRADKDFVPTRLLDLDHHEDRVLVVDTRVACIRKPYTTVSYSWGKNKFVTLTADTIDRFMNEGIAIGALPKTIQEAIKTTRMLGIQYIWIDSLCIIQGSKGDFQFEASLMLQVYRNCYINIAASDSISPEDGLFRYRDENALFHAGYQGRPNSKIFGNGIWRVVPQALWDNEVLAARLNTRGWVFQERLLSPRLLHFANKQVF</sequence>